<dbReference type="Gene3D" id="1.10.1660.10">
    <property type="match status" value="1"/>
</dbReference>
<dbReference type="PROSITE" id="PS50937">
    <property type="entry name" value="HTH_MERR_2"/>
    <property type="match status" value="1"/>
</dbReference>
<evidence type="ECO:0000259" key="1">
    <source>
        <dbReference type="PROSITE" id="PS50937"/>
    </source>
</evidence>
<dbReference type="GO" id="GO:0006355">
    <property type="term" value="P:regulation of DNA-templated transcription"/>
    <property type="evidence" value="ECO:0007669"/>
    <property type="project" value="InterPro"/>
</dbReference>
<organism evidence="2 3">
    <name type="scientific">Halonatronomonas betaini</name>
    <dbReference type="NCBI Taxonomy" id="2778430"/>
    <lineage>
        <taxon>Bacteria</taxon>
        <taxon>Bacillati</taxon>
        <taxon>Bacillota</taxon>
        <taxon>Clostridia</taxon>
        <taxon>Halanaerobiales</taxon>
        <taxon>Halarsenatibacteraceae</taxon>
        <taxon>Halonatronomonas</taxon>
    </lineage>
</organism>
<reference evidence="2" key="1">
    <citation type="submission" date="2020-11" db="EMBL/GenBank/DDBJ databases">
        <title>Halonatronomonas betainensis gen. nov., sp. nov. a novel haloalkaliphilic representative of the family Halanaerobiacae capable of betaine degradation.</title>
        <authorList>
            <person name="Boltyanskaya Y."/>
            <person name="Kevbrin V."/>
            <person name="Detkova E."/>
            <person name="Grouzdev D.S."/>
            <person name="Koziaeva V."/>
            <person name="Zhilina T."/>
        </authorList>
    </citation>
    <scope>NUCLEOTIDE SEQUENCE</scope>
    <source>
        <strain evidence="2">Z-7014</strain>
    </source>
</reference>
<sequence length="52" mass="6155">MLINQVMKETGLTRKAIYYYESEGLVSPDKNPENNYREFTVKDLEKLKKLIC</sequence>
<dbReference type="SUPFAM" id="SSF46955">
    <property type="entry name" value="Putative DNA-binding domain"/>
    <property type="match status" value="1"/>
</dbReference>
<evidence type="ECO:0000313" key="3">
    <source>
        <dbReference type="Proteomes" id="UP000621436"/>
    </source>
</evidence>
<feature type="domain" description="HTH merR-type" evidence="1">
    <location>
        <begin position="1"/>
        <end position="52"/>
    </location>
</feature>
<gene>
    <name evidence="2" type="ORF">I0Q91_03760</name>
</gene>
<accession>A0A931ASV8</accession>
<dbReference type="EMBL" id="JADPIE010000002">
    <property type="protein sequence ID" value="MBF8436185.1"/>
    <property type="molecule type" value="Genomic_DNA"/>
</dbReference>
<dbReference type="Proteomes" id="UP000621436">
    <property type="component" value="Unassembled WGS sequence"/>
</dbReference>
<dbReference type="AlphaFoldDB" id="A0A931ASV8"/>
<comment type="caution">
    <text evidence="2">The sequence shown here is derived from an EMBL/GenBank/DDBJ whole genome shotgun (WGS) entry which is preliminary data.</text>
</comment>
<dbReference type="InterPro" id="IPR000551">
    <property type="entry name" value="MerR-type_HTH_dom"/>
</dbReference>
<dbReference type="GO" id="GO:0003677">
    <property type="term" value="F:DNA binding"/>
    <property type="evidence" value="ECO:0007669"/>
    <property type="project" value="InterPro"/>
</dbReference>
<dbReference type="RefSeq" id="WP_270452974.1">
    <property type="nucleotide sequence ID" value="NZ_JADPIE010000002.1"/>
</dbReference>
<evidence type="ECO:0000313" key="2">
    <source>
        <dbReference type="EMBL" id="MBF8436185.1"/>
    </source>
</evidence>
<keyword evidence="3" id="KW-1185">Reference proteome</keyword>
<dbReference type="InterPro" id="IPR009061">
    <property type="entry name" value="DNA-bd_dom_put_sf"/>
</dbReference>
<protein>
    <submittedName>
        <fullName evidence="2">MerR family transcriptional regulator</fullName>
    </submittedName>
</protein>
<dbReference type="CDD" id="cd00592">
    <property type="entry name" value="HTH_MerR-like"/>
    <property type="match status" value="1"/>
</dbReference>
<proteinExistence type="predicted"/>
<name>A0A931ASV8_9FIRM</name>
<dbReference type="Pfam" id="PF00376">
    <property type="entry name" value="MerR"/>
    <property type="match status" value="1"/>
</dbReference>